<dbReference type="PANTHER" id="PTHR46844:SF1">
    <property type="entry name" value="SLR5058 PROTEIN"/>
    <property type="match status" value="1"/>
</dbReference>
<dbReference type="EMBL" id="JADWDC010000073">
    <property type="protein sequence ID" value="MCC0179226.1"/>
    <property type="molecule type" value="Genomic_DNA"/>
</dbReference>
<protein>
    <submittedName>
        <fullName evidence="3">NACHT domain-containing NTPase</fullName>
    </submittedName>
</protein>
<proteinExistence type="predicted"/>
<dbReference type="InterPro" id="IPR007111">
    <property type="entry name" value="NACHT_NTPase"/>
</dbReference>
<gene>
    <name evidence="3" type="ORF">I4641_19880</name>
</gene>
<dbReference type="PROSITE" id="PS50837">
    <property type="entry name" value="NACHT"/>
    <property type="match status" value="1"/>
</dbReference>
<keyword evidence="4" id="KW-1185">Reference proteome</keyword>
<dbReference type="AlphaFoldDB" id="A0A964BUW4"/>
<evidence type="ECO:0000259" key="2">
    <source>
        <dbReference type="PROSITE" id="PS50837"/>
    </source>
</evidence>
<dbReference type="RefSeq" id="WP_229642328.1">
    <property type="nucleotide sequence ID" value="NZ_JADWDC010000073.1"/>
</dbReference>
<evidence type="ECO:0000256" key="1">
    <source>
        <dbReference type="SAM" id="MobiDB-lite"/>
    </source>
</evidence>
<dbReference type="InterPro" id="IPR054501">
    <property type="entry name" value="NCH2"/>
</dbReference>
<sequence>MAKRSLKASPLGINQAKKAFERIGWTQEYLAAEVGLSTRQPVWKFFSGKPIERNTFIDLCFQLSLDWQDIADSPPLPPREKSDASLEPKIATSTSKSDRLVSQVRSQISGQIEAQCSTIQSFFEFAQPLDLDNIYTEQNVLTRLSNQRWLEISDLQSSRQRSLADLTKETIPALKAVTKHQKLMLLGKPGAGKTTFLQYLALECIREKFKADCVPVFIPLRTFVLQAKECEDFSLLGYLNRFWDNYNLSATEITTLLQQGKVLILLDGLDEIPPEYEQKIFQQILQFSQLYYQNSLVITCRLAGQQYRFNGLSYVELADFNRNQVEIFAQKWFIATAYDAQTGKAKAQQFLEQLQDKNNQAIRELVSTPILLNLICSVFQERLSFPDKRARLYQEGLDILLVRWDRSRGIERDSAYHRLALADKIKLLSHIAAVNFEQDRYFLEAEQLLQTIADYLATLANFSPDPESLRLDSQEILRAIEIQHGLLIERARGIYSFSHLTFQEYLTARKIVSSLNPEELNHALEQLASHITNPQWREVILLTASMLSNADYLIQQLKKQVDTILQQEPLLQKFLQFINQKTEVLSIPYKPAAVRAFYFSLFSNRDLNLPIALDSQLAKELPNDLALDLALEKAYDLALSLVKNPNIKQILNFSFALEFESNLILSPDIKQALNNLKKTLPDPAQGKEYLLTWWLTNGDDWVNKFRQAINEYRYFDLSWNFNSDQQELLHKYYINNQFLLQCLDSNFNLTFIIQKTTKDTFFLGK</sequence>
<dbReference type="InterPro" id="IPR027417">
    <property type="entry name" value="P-loop_NTPase"/>
</dbReference>
<dbReference type="SUPFAM" id="SSF52540">
    <property type="entry name" value="P-loop containing nucleoside triphosphate hydrolases"/>
    <property type="match status" value="1"/>
</dbReference>
<feature type="domain" description="NACHT" evidence="2">
    <location>
        <begin position="181"/>
        <end position="301"/>
    </location>
</feature>
<dbReference type="Proteomes" id="UP000729733">
    <property type="component" value="Unassembled WGS sequence"/>
</dbReference>
<dbReference type="Pfam" id="PF22727">
    <property type="entry name" value="NCH2"/>
    <property type="match status" value="1"/>
</dbReference>
<organism evidence="3 4">
    <name type="scientific">Waterburya agarophytonicola KI4</name>
    <dbReference type="NCBI Taxonomy" id="2874699"/>
    <lineage>
        <taxon>Bacteria</taxon>
        <taxon>Bacillati</taxon>
        <taxon>Cyanobacteriota</taxon>
        <taxon>Cyanophyceae</taxon>
        <taxon>Pleurocapsales</taxon>
        <taxon>Hyellaceae</taxon>
        <taxon>Waterburya</taxon>
        <taxon>Waterburya agarophytonicola</taxon>
    </lineage>
</organism>
<feature type="region of interest" description="Disordered" evidence="1">
    <location>
        <begin position="72"/>
        <end position="94"/>
    </location>
</feature>
<reference evidence="3" key="1">
    <citation type="journal article" date="2021" name="Antonie Van Leeuwenhoek">
        <title>Draft genome and description of Waterburya agarophytonicola gen. nov. sp. nov. (Pleurocapsales, Cyanobacteria): a seaweed symbiont.</title>
        <authorList>
            <person name="Bonthond G."/>
            <person name="Shalygin S."/>
            <person name="Bayer T."/>
            <person name="Weinberger F."/>
        </authorList>
    </citation>
    <scope>NUCLEOTIDE SEQUENCE</scope>
    <source>
        <strain evidence="3">KI4</strain>
    </source>
</reference>
<comment type="caution">
    <text evidence="3">The sequence shown here is derived from an EMBL/GenBank/DDBJ whole genome shotgun (WGS) entry which is preliminary data.</text>
</comment>
<name>A0A964BUW4_9CYAN</name>
<dbReference type="Pfam" id="PF05729">
    <property type="entry name" value="NACHT"/>
    <property type="match status" value="1"/>
</dbReference>
<evidence type="ECO:0000313" key="4">
    <source>
        <dbReference type="Proteomes" id="UP000729733"/>
    </source>
</evidence>
<evidence type="ECO:0000313" key="3">
    <source>
        <dbReference type="EMBL" id="MCC0179226.1"/>
    </source>
</evidence>
<dbReference type="Gene3D" id="3.40.50.300">
    <property type="entry name" value="P-loop containing nucleotide triphosphate hydrolases"/>
    <property type="match status" value="1"/>
</dbReference>
<accession>A0A964BUW4</accession>
<dbReference type="PANTHER" id="PTHR46844">
    <property type="entry name" value="SLR5058 PROTEIN"/>
    <property type="match status" value="1"/>
</dbReference>